<keyword evidence="3" id="KW-0808">Transferase</keyword>
<evidence type="ECO:0000313" key="3">
    <source>
        <dbReference type="EMBL" id="SMY11869.1"/>
    </source>
</evidence>
<dbReference type="InterPro" id="IPR041726">
    <property type="entry name" value="ACAD10_11_N"/>
</dbReference>
<evidence type="ECO:0000259" key="2">
    <source>
        <dbReference type="Pfam" id="PF19802"/>
    </source>
</evidence>
<dbReference type="Proteomes" id="UP000234462">
    <property type="component" value="Unassembled WGS sequence"/>
</dbReference>
<dbReference type="Pfam" id="PF01636">
    <property type="entry name" value="APH"/>
    <property type="match status" value="1"/>
</dbReference>
<dbReference type="InterPro" id="IPR051678">
    <property type="entry name" value="AGP_Transferase"/>
</dbReference>
<dbReference type="EMBL" id="FXZM01000006">
    <property type="protein sequence ID" value="SMY11869.1"/>
    <property type="molecule type" value="Genomic_DNA"/>
</dbReference>
<evidence type="ECO:0000313" key="4">
    <source>
        <dbReference type="Proteomes" id="UP000234462"/>
    </source>
</evidence>
<dbReference type="PANTHER" id="PTHR21310">
    <property type="entry name" value="AMINOGLYCOSIDE PHOSPHOTRANSFERASE-RELATED-RELATED"/>
    <property type="match status" value="1"/>
</dbReference>
<sequence length="454" mass="48453">MRDQTPGDDTEARDPHPYDVLLTRAFGASAAVTALAPVSKGASKRIEIIEASVAGAPQRAVLRAEPTDDADPTGMEREAAAFRAAGSAGVPVPEVLLADTGDGPIAAPHLITSFVEGESLPRRILRTFDREHGHDGEAFAQRLGEIAARVHRAEVPDGLFDVKTDELEDWRAAFSEYGVDSPAFELAFSQLADSPQPDSAPTFVHGDLRMGNLMVRDGRVAAVLDWELAHIGDPVSDLGWLCAVQWRFGGPGEAAGVGSRDALLRGYREAGGRPVAEAAVRWWEILSIVKWGVMCLRQAARADAEPERALELALIGRRFAECEADVLDALGVDLPTSAPTSGGGPTSEVSATSATETMVRGLEESFGQAYDGRMQKAALDTVLRDVQHGPALRDASSRALAAAGFATERELAEAVRTGAVDTDDPQVRVAVVAPVLERITLSNPRHLQRIADRR</sequence>
<keyword evidence="4" id="KW-1185">Reference proteome</keyword>
<feature type="domain" description="Aminoglycoside phosphotransferase" evidence="1">
    <location>
        <begin position="55"/>
        <end position="269"/>
    </location>
</feature>
<protein>
    <submittedName>
        <fullName evidence="3">Predicted kinase, aminoglycoside phosphotransferase (APT) family</fullName>
    </submittedName>
</protein>
<dbReference type="GO" id="GO:0016301">
    <property type="term" value="F:kinase activity"/>
    <property type="evidence" value="ECO:0007669"/>
    <property type="project" value="UniProtKB-KW"/>
</dbReference>
<name>A0A2H1L4S7_9MICO</name>
<dbReference type="Gene3D" id="3.90.1200.10">
    <property type="match status" value="1"/>
</dbReference>
<dbReference type="Gene3D" id="3.30.200.20">
    <property type="entry name" value="Phosphorylase Kinase, domain 1"/>
    <property type="match status" value="1"/>
</dbReference>
<evidence type="ECO:0000259" key="1">
    <source>
        <dbReference type="Pfam" id="PF01636"/>
    </source>
</evidence>
<dbReference type="Pfam" id="PF19802">
    <property type="entry name" value="DUF6285"/>
    <property type="match status" value="1"/>
</dbReference>
<feature type="domain" description="DUF6285" evidence="2">
    <location>
        <begin position="368"/>
        <end position="445"/>
    </location>
</feature>
<gene>
    <name evidence="3" type="ORF">BJEO58_01461</name>
</gene>
<dbReference type="CDD" id="cd05154">
    <property type="entry name" value="ACAD10_11_N-like"/>
    <property type="match status" value="1"/>
</dbReference>
<dbReference type="PANTHER" id="PTHR21310:SF57">
    <property type="entry name" value="BLR2944 PROTEIN"/>
    <property type="match status" value="1"/>
</dbReference>
<keyword evidence="3" id="KW-0418">Kinase</keyword>
<dbReference type="RefSeq" id="WP_180951868.1">
    <property type="nucleotide sequence ID" value="NZ_FXZM01000006.1"/>
</dbReference>
<dbReference type="InterPro" id="IPR046252">
    <property type="entry name" value="DUF6285"/>
</dbReference>
<proteinExistence type="predicted"/>
<organism evidence="3 4">
    <name type="scientific">Brevibacterium jeotgali</name>
    <dbReference type="NCBI Taxonomy" id="1262550"/>
    <lineage>
        <taxon>Bacteria</taxon>
        <taxon>Bacillati</taxon>
        <taxon>Actinomycetota</taxon>
        <taxon>Actinomycetes</taxon>
        <taxon>Micrococcales</taxon>
        <taxon>Brevibacteriaceae</taxon>
        <taxon>Brevibacterium</taxon>
    </lineage>
</organism>
<dbReference type="InterPro" id="IPR011009">
    <property type="entry name" value="Kinase-like_dom_sf"/>
</dbReference>
<reference evidence="4" key="1">
    <citation type="submission" date="2017-03" db="EMBL/GenBank/DDBJ databases">
        <authorList>
            <person name="Monnet C."/>
        </authorList>
    </citation>
    <scope>NUCLEOTIDE SEQUENCE [LARGE SCALE GENOMIC DNA]</scope>
    <source>
        <strain evidence="4">SJ5-8</strain>
    </source>
</reference>
<dbReference type="SUPFAM" id="SSF56112">
    <property type="entry name" value="Protein kinase-like (PK-like)"/>
    <property type="match status" value="1"/>
</dbReference>
<dbReference type="InterPro" id="IPR002575">
    <property type="entry name" value="Aminoglycoside_PTrfase"/>
</dbReference>
<accession>A0A2H1L4S7</accession>
<dbReference type="AlphaFoldDB" id="A0A2H1L4S7"/>